<dbReference type="EMBL" id="JAWZYT010000077">
    <property type="protein sequence ID" value="KAK4328417.1"/>
    <property type="molecule type" value="Genomic_DNA"/>
</dbReference>
<name>A0AAE1QNB1_9EUCA</name>
<comment type="caution">
    <text evidence="1">The sequence shown here is derived from an EMBL/GenBank/DDBJ whole genome shotgun (WGS) entry which is preliminary data.</text>
</comment>
<organism evidence="1 2">
    <name type="scientific">Petrolisthes manimaculis</name>
    <dbReference type="NCBI Taxonomy" id="1843537"/>
    <lineage>
        <taxon>Eukaryota</taxon>
        <taxon>Metazoa</taxon>
        <taxon>Ecdysozoa</taxon>
        <taxon>Arthropoda</taxon>
        <taxon>Crustacea</taxon>
        <taxon>Multicrustacea</taxon>
        <taxon>Malacostraca</taxon>
        <taxon>Eumalacostraca</taxon>
        <taxon>Eucarida</taxon>
        <taxon>Decapoda</taxon>
        <taxon>Pleocyemata</taxon>
        <taxon>Anomura</taxon>
        <taxon>Galatheoidea</taxon>
        <taxon>Porcellanidae</taxon>
        <taxon>Petrolisthes</taxon>
    </lineage>
</organism>
<reference evidence="1" key="1">
    <citation type="submission" date="2023-11" db="EMBL/GenBank/DDBJ databases">
        <title>Genome assemblies of two species of porcelain crab, Petrolisthes cinctipes and Petrolisthes manimaculis (Anomura: Porcellanidae).</title>
        <authorList>
            <person name="Angst P."/>
        </authorList>
    </citation>
    <scope>NUCLEOTIDE SEQUENCE</scope>
    <source>
        <strain evidence="1">PB745_02</strain>
        <tissue evidence="1">Gill</tissue>
    </source>
</reference>
<proteinExistence type="predicted"/>
<keyword evidence="2" id="KW-1185">Reference proteome</keyword>
<evidence type="ECO:0000313" key="2">
    <source>
        <dbReference type="Proteomes" id="UP001292094"/>
    </source>
</evidence>
<dbReference type="Proteomes" id="UP001292094">
    <property type="component" value="Unassembled WGS sequence"/>
</dbReference>
<gene>
    <name evidence="1" type="ORF">Pmani_001165</name>
</gene>
<sequence>MVSSAYCAVSALNNGNGPYGEKRKVQKAECINHVAKRPGTGLRGLKMPEKAKNLEGLPKTSLCFQKNGGLRHCNCNVYIQYKVGYIGSNFTDLLGIEYTVSMDKYLKAKDASMDTPFIRKSRNKKVRRDLEYAAGAF</sequence>
<accession>A0AAE1QNB1</accession>
<dbReference type="AlphaFoldDB" id="A0AAE1QNB1"/>
<protein>
    <submittedName>
        <fullName evidence="1">Uncharacterized protein</fullName>
    </submittedName>
</protein>
<evidence type="ECO:0000313" key="1">
    <source>
        <dbReference type="EMBL" id="KAK4328417.1"/>
    </source>
</evidence>